<dbReference type="SUPFAM" id="SSF54909">
    <property type="entry name" value="Dimeric alpha+beta barrel"/>
    <property type="match status" value="1"/>
</dbReference>
<gene>
    <name evidence="2" type="ORF">Micbo1qcDRAFT_176665</name>
</gene>
<feature type="domain" description="Stress-response A/B barrel" evidence="1">
    <location>
        <begin position="3"/>
        <end position="106"/>
    </location>
</feature>
<dbReference type="Proteomes" id="UP000070501">
    <property type="component" value="Unassembled WGS sequence"/>
</dbReference>
<keyword evidence="3" id="KW-1185">Reference proteome</keyword>
<evidence type="ECO:0000313" key="2">
    <source>
        <dbReference type="EMBL" id="KXJ90113.1"/>
    </source>
</evidence>
<organism evidence="2 3">
    <name type="scientific">Microdochium bolleyi</name>
    <dbReference type="NCBI Taxonomy" id="196109"/>
    <lineage>
        <taxon>Eukaryota</taxon>
        <taxon>Fungi</taxon>
        <taxon>Dikarya</taxon>
        <taxon>Ascomycota</taxon>
        <taxon>Pezizomycotina</taxon>
        <taxon>Sordariomycetes</taxon>
        <taxon>Xylariomycetidae</taxon>
        <taxon>Xylariales</taxon>
        <taxon>Microdochiaceae</taxon>
        <taxon>Microdochium</taxon>
    </lineage>
</organism>
<reference evidence="3" key="1">
    <citation type="submission" date="2016-02" db="EMBL/GenBank/DDBJ databases">
        <title>Draft genome sequence of Microdochium bolleyi, a fungal endophyte of beachgrass.</title>
        <authorList>
            <consortium name="DOE Joint Genome Institute"/>
            <person name="David A.S."/>
            <person name="May G."/>
            <person name="Haridas S."/>
            <person name="Lim J."/>
            <person name="Wang M."/>
            <person name="Labutti K."/>
            <person name="Lipzen A."/>
            <person name="Barry K."/>
            <person name="Grigoriev I.V."/>
        </authorList>
    </citation>
    <scope>NUCLEOTIDE SEQUENCE [LARGE SCALE GENOMIC DNA]</scope>
    <source>
        <strain evidence="3">J235TASD1</strain>
    </source>
</reference>
<dbReference type="EMBL" id="KQ964253">
    <property type="protein sequence ID" value="KXJ90113.1"/>
    <property type="molecule type" value="Genomic_DNA"/>
</dbReference>
<accession>A0A136IYY8</accession>
<protein>
    <recommendedName>
        <fullName evidence="1">Stress-response A/B barrel domain-containing protein</fullName>
    </recommendedName>
</protein>
<dbReference type="InterPro" id="IPR013097">
    <property type="entry name" value="Dabb"/>
</dbReference>
<sequence>MPITRIGLIAVPDEGKQQAAIQGFGQLASQCKKNGETYILSAKAGKANVIMSQPASSAWTVITEISFASQEDLDYYHNEDPVYQAVLKQNAEEKIATGILAITTSF</sequence>
<dbReference type="InParanoid" id="A0A136IYY8"/>
<dbReference type="PROSITE" id="PS51502">
    <property type="entry name" value="S_R_A_B_BARREL"/>
    <property type="match status" value="1"/>
</dbReference>
<name>A0A136IYY8_9PEZI</name>
<evidence type="ECO:0000259" key="1">
    <source>
        <dbReference type="PROSITE" id="PS51502"/>
    </source>
</evidence>
<dbReference type="InterPro" id="IPR011008">
    <property type="entry name" value="Dimeric_a/b-barrel"/>
</dbReference>
<dbReference type="Gene3D" id="3.30.70.100">
    <property type="match status" value="1"/>
</dbReference>
<proteinExistence type="predicted"/>
<dbReference type="AlphaFoldDB" id="A0A136IYY8"/>
<dbReference type="OrthoDB" id="3830014at2759"/>
<evidence type="ECO:0000313" key="3">
    <source>
        <dbReference type="Proteomes" id="UP000070501"/>
    </source>
</evidence>